<dbReference type="Proteomes" id="UP000271087">
    <property type="component" value="Unassembled WGS sequence"/>
</dbReference>
<evidence type="ECO:0000313" key="1">
    <source>
        <dbReference type="EMBL" id="VDM97295.1"/>
    </source>
</evidence>
<accession>A0A182EUM7</accession>
<evidence type="ECO:0000313" key="3">
    <source>
        <dbReference type="WBParaSite" id="nOo.2.0.1.t11859-RA"/>
    </source>
</evidence>
<dbReference type="EMBL" id="UYRW01008973">
    <property type="protein sequence ID" value="VDM97295.1"/>
    <property type="molecule type" value="Genomic_DNA"/>
</dbReference>
<name>A0A182EUM7_ONCOC</name>
<protein>
    <submittedName>
        <fullName evidence="3">His-Xaa-Ser system protein HxsD</fullName>
    </submittedName>
</protein>
<keyword evidence="2" id="KW-1185">Reference proteome</keyword>
<dbReference type="WBParaSite" id="nOo.2.0.1.t11859-RA">
    <property type="protein sequence ID" value="nOo.2.0.1.t11859-RA"/>
    <property type="gene ID" value="nOo.2.0.1.g11859"/>
</dbReference>
<evidence type="ECO:0000313" key="2">
    <source>
        <dbReference type="Proteomes" id="UP000271087"/>
    </source>
</evidence>
<dbReference type="OrthoDB" id="5856593at2759"/>
<reference evidence="1 2" key="2">
    <citation type="submission" date="2018-08" db="EMBL/GenBank/DDBJ databases">
        <authorList>
            <person name="Laetsch R D."/>
            <person name="Stevens L."/>
            <person name="Kumar S."/>
            <person name="Blaxter L. M."/>
        </authorList>
    </citation>
    <scope>NUCLEOTIDE SEQUENCE [LARGE SCALE GENOMIC DNA]</scope>
</reference>
<proteinExistence type="predicted"/>
<gene>
    <name evidence="1" type="ORF">NOO_LOCUS11859</name>
</gene>
<organism evidence="3">
    <name type="scientific">Onchocerca ochengi</name>
    <name type="common">Filarial nematode worm</name>
    <dbReference type="NCBI Taxonomy" id="42157"/>
    <lineage>
        <taxon>Eukaryota</taxon>
        <taxon>Metazoa</taxon>
        <taxon>Ecdysozoa</taxon>
        <taxon>Nematoda</taxon>
        <taxon>Chromadorea</taxon>
        <taxon>Rhabditida</taxon>
        <taxon>Spirurina</taxon>
        <taxon>Spiruromorpha</taxon>
        <taxon>Filarioidea</taxon>
        <taxon>Onchocercidae</taxon>
        <taxon>Onchocerca</taxon>
    </lineage>
</organism>
<dbReference type="AlphaFoldDB" id="A0A182EUM7"/>
<reference evidence="3" key="1">
    <citation type="submission" date="2016-06" db="UniProtKB">
        <authorList>
            <consortium name="WormBaseParasite"/>
        </authorList>
    </citation>
    <scope>IDENTIFICATION</scope>
</reference>
<sequence length="93" mass="10791">MINQIDCAEDEQPKCLQYSLEESFHWLIIDDPKNGDVVYEITAKFNRDKAIIEASLLNALSQHSMYDLTKYCSKEADKEVGFVRRLSDKVNFN</sequence>